<name>A0A2M4DPK7_ANODA</name>
<proteinExistence type="predicted"/>
<sequence length="68" mass="7776">MRLLPLYRICWRVRSTSSGCVPSTMRAPANRAMLRHRSCANHATNRPRSIAPTWWRCASRRATTSCST</sequence>
<organism evidence="1">
    <name type="scientific">Anopheles darlingi</name>
    <name type="common">Mosquito</name>
    <dbReference type="NCBI Taxonomy" id="43151"/>
    <lineage>
        <taxon>Eukaryota</taxon>
        <taxon>Metazoa</taxon>
        <taxon>Ecdysozoa</taxon>
        <taxon>Arthropoda</taxon>
        <taxon>Hexapoda</taxon>
        <taxon>Insecta</taxon>
        <taxon>Pterygota</taxon>
        <taxon>Neoptera</taxon>
        <taxon>Endopterygota</taxon>
        <taxon>Diptera</taxon>
        <taxon>Nematocera</taxon>
        <taxon>Culicoidea</taxon>
        <taxon>Culicidae</taxon>
        <taxon>Anophelinae</taxon>
        <taxon>Anopheles</taxon>
    </lineage>
</organism>
<reference evidence="1" key="1">
    <citation type="submission" date="2018-01" db="EMBL/GenBank/DDBJ databases">
        <title>An insight into the sialome of Amazonian anophelines.</title>
        <authorList>
            <person name="Ribeiro J.M."/>
            <person name="Scarpassa V."/>
            <person name="Calvo E."/>
        </authorList>
    </citation>
    <scope>NUCLEOTIDE SEQUENCE</scope>
</reference>
<accession>A0A2M4DPK7</accession>
<dbReference type="EMBL" id="GGFL01015281">
    <property type="protein sequence ID" value="MBW79459.1"/>
    <property type="molecule type" value="Transcribed_RNA"/>
</dbReference>
<evidence type="ECO:0000313" key="1">
    <source>
        <dbReference type="EMBL" id="MBW79459.1"/>
    </source>
</evidence>
<protein>
    <submittedName>
        <fullName evidence="1">Putative secreted protein</fullName>
    </submittedName>
</protein>
<dbReference type="AlphaFoldDB" id="A0A2M4DPK7"/>